<dbReference type="SUPFAM" id="SSF53850">
    <property type="entry name" value="Periplasmic binding protein-like II"/>
    <property type="match status" value="1"/>
</dbReference>
<keyword evidence="6 9" id="KW-0472">Membrane</keyword>
<feature type="chain" id="PRO_5025582829" evidence="10">
    <location>
        <begin position="22"/>
        <end position="637"/>
    </location>
</feature>
<feature type="signal peptide" evidence="10">
    <location>
        <begin position="1"/>
        <end position="21"/>
    </location>
</feature>
<sequence length="637" mass="73740">MKIQTVACVCVVLILLNFTSSSNFNFPLINEYLQWHNIRAALFVECRRIDWVELQVITNNLKSNNIYVNHWDMSGGDDVADFNYQHFFVRLNYPICVVVQWECNETLSMLTEISKRTMFHYERYWLIFGRSSKRMFSTLSGEYINVDAEVVVSEAIAKNEYQLSDVYNPSVKRNGIFKMGRIGSWNKISGLVMNESNTKFDRRHNLEGLTFFAAITIPLLPPNKTFIEHIYSDDPRYLYMDNMSKGNMRVFEILSEMYNFKMTIRRATVWGRIKNNSWNGVVGLLNRSEIDMAISGLRWESDRYGVYEPTTNSFYVQILFIFRHPKTVDVLNIFLSPFVWKVWLLIVLVGIVTSILIRNFLLLENRLSAKSEIIATTSNDDSYFNSFLSMFGILFQQGCTDNPSFISTRIFTLTYCIFSLVIFQFYGSFIVSSLLNEAPKTIKTMRQLLNSRLDFAMDELPYVQDIFSHVFEESALEMYNKIMKQPIPFLPLFTGLDLVKKGSLAFNTDGISAYAILKTSLTDDELCELQQIKYVGKIPTGPGVPKMSPLRELIKIGIRKLHETGLIAHVWKTWISHLPKCQRSDVDVVPVDMIHFSSALYVLGFGMQLSITLFIGELCRNVYFRLQNIRFIKPLVK</sequence>
<dbReference type="Pfam" id="PF24576">
    <property type="entry name" value="IR75A_N"/>
    <property type="match status" value="1"/>
</dbReference>
<evidence type="ECO:0000256" key="1">
    <source>
        <dbReference type="ARBA" id="ARBA00004651"/>
    </source>
</evidence>
<proteinExistence type="evidence at transcript level"/>
<feature type="domain" description="Ionotropic glutamate receptor C-terminal" evidence="11">
    <location>
        <begin position="340"/>
        <end position="607"/>
    </location>
</feature>
<evidence type="ECO:0000256" key="6">
    <source>
        <dbReference type="ARBA" id="ARBA00023136"/>
    </source>
</evidence>
<comment type="subcellular location">
    <subcellularLocation>
        <location evidence="1">Cell membrane</location>
        <topology evidence="1">Multi-pass membrane protein</topology>
    </subcellularLocation>
</comment>
<evidence type="ECO:0000256" key="9">
    <source>
        <dbReference type="SAM" id="Phobius"/>
    </source>
</evidence>
<evidence type="ECO:0000259" key="11">
    <source>
        <dbReference type="Pfam" id="PF00060"/>
    </source>
</evidence>
<evidence type="ECO:0000313" key="13">
    <source>
        <dbReference type="EMBL" id="QGW45456.1"/>
    </source>
</evidence>
<dbReference type="EMBL" id="MK249042">
    <property type="protein sequence ID" value="QGW45456.1"/>
    <property type="molecule type" value="mRNA"/>
</dbReference>
<accession>A0A6B9CFY7</accession>
<dbReference type="Gene3D" id="3.40.190.10">
    <property type="entry name" value="Periplasmic binding protein-like II"/>
    <property type="match status" value="1"/>
</dbReference>
<keyword evidence="10" id="KW-0732">Signal</keyword>
<evidence type="ECO:0000256" key="2">
    <source>
        <dbReference type="ARBA" id="ARBA00008685"/>
    </source>
</evidence>
<dbReference type="GO" id="GO:0050906">
    <property type="term" value="P:detection of stimulus involved in sensory perception"/>
    <property type="evidence" value="ECO:0007669"/>
    <property type="project" value="UniProtKB-ARBA"/>
</dbReference>
<keyword evidence="8" id="KW-0325">Glycoprotein</keyword>
<organism evidence="13">
    <name type="scientific">Bradysia odoriphaga</name>
    <dbReference type="NCBI Taxonomy" id="1564500"/>
    <lineage>
        <taxon>Eukaryota</taxon>
        <taxon>Metazoa</taxon>
        <taxon>Ecdysozoa</taxon>
        <taxon>Arthropoda</taxon>
        <taxon>Hexapoda</taxon>
        <taxon>Insecta</taxon>
        <taxon>Pterygota</taxon>
        <taxon>Neoptera</taxon>
        <taxon>Endopterygota</taxon>
        <taxon>Diptera</taxon>
        <taxon>Nematocera</taxon>
        <taxon>Sciaroidea</taxon>
        <taxon>Sciaridae</taxon>
        <taxon>Bradysia</taxon>
    </lineage>
</organism>
<protein>
    <submittedName>
        <fullName evidence="13">Ionotropic receptor 75f</fullName>
    </submittedName>
</protein>
<keyword evidence="7 13" id="KW-0675">Receptor</keyword>
<dbReference type="Gene3D" id="1.10.287.70">
    <property type="match status" value="1"/>
</dbReference>
<feature type="transmembrane region" description="Helical" evidence="9">
    <location>
        <begin position="382"/>
        <end position="398"/>
    </location>
</feature>
<dbReference type="InterPro" id="IPR001320">
    <property type="entry name" value="Iontro_rcpt_C"/>
</dbReference>
<dbReference type="InterPro" id="IPR052192">
    <property type="entry name" value="Insect_Ionotropic_Sensory_Rcpt"/>
</dbReference>
<feature type="domain" description="Ionotropic receptor 75a N-terminal" evidence="12">
    <location>
        <begin position="25"/>
        <end position="214"/>
    </location>
</feature>
<evidence type="ECO:0000256" key="7">
    <source>
        <dbReference type="ARBA" id="ARBA00023170"/>
    </source>
</evidence>
<keyword evidence="5 9" id="KW-1133">Transmembrane helix</keyword>
<evidence type="ECO:0000256" key="4">
    <source>
        <dbReference type="ARBA" id="ARBA00022692"/>
    </source>
</evidence>
<feature type="transmembrane region" description="Helical" evidence="9">
    <location>
        <begin position="410"/>
        <end position="435"/>
    </location>
</feature>
<comment type="similarity">
    <text evidence="2">Belongs to the glutamate-gated ion channel (TC 1.A.10.1) family.</text>
</comment>
<keyword evidence="4 9" id="KW-0812">Transmembrane</keyword>
<dbReference type="AlphaFoldDB" id="A0A6B9CFY7"/>
<keyword evidence="3" id="KW-1003">Cell membrane</keyword>
<dbReference type="PANTHER" id="PTHR42643:SF30">
    <property type="entry name" value="IONOTROPIC RECEPTOR 40A-RELATED"/>
    <property type="match status" value="1"/>
</dbReference>
<evidence type="ECO:0000256" key="3">
    <source>
        <dbReference type="ARBA" id="ARBA00022475"/>
    </source>
</evidence>
<evidence type="ECO:0000256" key="10">
    <source>
        <dbReference type="SAM" id="SignalP"/>
    </source>
</evidence>
<evidence type="ECO:0000256" key="8">
    <source>
        <dbReference type="ARBA" id="ARBA00023180"/>
    </source>
</evidence>
<name>A0A6B9CFY7_9DIPT</name>
<dbReference type="GO" id="GO:0005886">
    <property type="term" value="C:plasma membrane"/>
    <property type="evidence" value="ECO:0007669"/>
    <property type="project" value="UniProtKB-SubCell"/>
</dbReference>
<dbReference type="GO" id="GO:0015276">
    <property type="term" value="F:ligand-gated monoatomic ion channel activity"/>
    <property type="evidence" value="ECO:0007669"/>
    <property type="project" value="InterPro"/>
</dbReference>
<reference evidence="13" key="1">
    <citation type="submission" date="2018-11" db="EMBL/GenBank/DDBJ databases">
        <authorList>
            <person name="Zhao Y."/>
            <person name="Mu W."/>
            <person name="Zhou C."/>
        </authorList>
    </citation>
    <scope>NUCLEOTIDE SEQUENCE</scope>
</reference>
<dbReference type="PANTHER" id="PTHR42643">
    <property type="entry name" value="IONOTROPIC RECEPTOR 20A-RELATED"/>
    <property type="match status" value="1"/>
</dbReference>
<evidence type="ECO:0000256" key="5">
    <source>
        <dbReference type="ARBA" id="ARBA00022989"/>
    </source>
</evidence>
<dbReference type="InterPro" id="IPR057074">
    <property type="entry name" value="IR75A_N"/>
</dbReference>
<evidence type="ECO:0000259" key="12">
    <source>
        <dbReference type="Pfam" id="PF24576"/>
    </source>
</evidence>
<feature type="transmembrane region" description="Helical" evidence="9">
    <location>
        <begin position="338"/>
        <end position="361"/>
    </location>
</feature>
<dbReference type="Pfam" id="PF00060">
    <property type="entry name" value="Lig_chan"/>
    <property type="match status" value="1"/>
</dbReference>